<feature type="non-terminal residue" evidence="2">
    <location>
        <position position="1"/>
    </location>
</feature>
<evidence type="ECO:0000313" key="3">
    <source>
        <dbReference type="Proteomes" id="UP000283269"/>
    </source>
</evidence>
<comment type="caution">
    <text evidence="2">The sequence shown here is derived from an EMBL/GenBank/DDBJ whole genome shotgun (WGS) entry which is preliminary data.</text>
</comment>
<dbReference type="PANTHER" id="PTHR33112:SF12">
    <property type="entry name" value="HETEROKARYON INCOMPATIBILITY DOMAIN-CONTAINING PROTEIN"/>
    <property type="match status" value="1"/>
</dbReference>
<dbReference type="OrthoDB" id="2964287at2759"/>
<reference evidence="2 3" key="1">
    <citation type="journal article" date="2018" name="Evol. Lett.">
        <title>Horizontal gene cluster transfer increased hallucinogenic mushroom diversity.</title>
        <authorList>
            <person name="Reynolds H.T."/>
            <person name="Vijayakumar V."/>
            <person name="Gluck-Thaler E."/>
            <person name="Korotkin H.B."/>
            <person name="Matheny P.B."/>
            <person name="Slot J.C."/>
        </authorList>
    </citation>
    <scope>NUCLEOTIDE SEQUENCE [LARGE SCALE GENOMIC DNA]</scope>
    <source>
        <strain evidence="2 3">2631</strain>
    </source>
</reference>
<evidence type="ECO:0000313" key="2">
    <source>
        <dbReference type="EMBL" id="PPQ71384.1"/>
    </source>
</evidence>
<accession>A0A409VYP2</accession>
<organism evidence="2 3">
    <name type="scientific">Psilocybe cyanescens</name>
    <dbReference type="NCBI Taxonomy" id="93625"/>
    <lineage>
        <taxon>Eukaryota</taxon>
        <taxon>Fungi</taxon>
        <taxon>Dikarya</taxon>
        <taxon>Basidiomycota</taxon>
        <taxon>Agaricomycotina</taxon>
        <taxon>Agaricomycetes</taxon>
        <taxon>Agaricomycetidae</taxon>
        <taxon>Agaricales</taxon>
        <taxon>Agaricineae</taxon>
        <taxon>Strophariaceae</taxon>
        <taxon>Psilocybe</taxon>
    </lineage>
</organism>
<dbReference type="AlphaFoldDB" id="A0A409VYP2"/>
<sequence length="687" mass="77581">TNKIAPLCDVCQTLNLSNINNREPATYALGTWQDVYRKAKQHPRCPSSVLIRSFLDSSGLGSGKVSMQWMEKGGFFFQTEGDNLAFLNEDTATSPYGSARVVDETIDPELMKKWIKLCEVHHGGKCTPKQGVVKTAGNSVGVKVLRLIDTQYQCIVEAAPGDRYLALSYVWGPVIPLIRLLKDTMGELMQKGAFERLWEKLPITIQDAMDMVQMIGERYLWVDSLCLIQDNNDDMLDGITHMDLVYQCAVCTIIAAHGSDANAGLPGLNEGSRPADQDIVEVLPGVRMTKTRGVYNAMSGAHTARAWTLQELVLSYRTIVFTEDRVYFRCRTNCWAEDTIYDNFPTAINYVLSSGGEIGFLTDNDPSPLASCIFHLFRYAPRKLTKVSDTINGFTGILQFIAHQTRSGILEGLFTSSFDISLLSWDNYPRATNRPTRRAGFPSWSWAGWQGIKDGYGRFCTDPTSVNAWLQTKTYIVWYMRSPGTAKLELVWDINSELKYGKPEEQHIAYRPNLNDPYGREKAAFLEGLQTKPNTDDIRREEVIRSELDKRKYHFLHFFAYTVLVQGFESPPRDSEWAMVYGLLGAGGKKCGGIKFDNPKLMKKAKGPHELVLLSKMDRYDSFFNDSINHKRPYYWVMLIVWVGKDKVVAERRGIGFLYLDSPSMECVERDRSGMNDIGASLSSPHL</sequence>
<dbReference type="Pfam" id="PF06985">
    <property type="entry name" value="HET"/>
    <property type="match status" value="1"/>
</dbReference>
<feature type="domain" description="Heterokaryon incompatibility" evidence="1">
    <location>
        <begin position="164"/>
        <end position="311"/>
    </location>
</feature>
<name>A0A409VYP2_PSICY</name>
<protein>
    <recommendedName>
        <fullName evidence="1">Heterokaryon incompatibility domain-containing protein</fullName>
    </recommendedName>
</protein>
<keyword evidence="3" id="KW-1185">Reference proteome</keyword>
<evidence type="ECO:0000259" key="1">
    <source>
        <dbReference type="Pfam" id="PF06985"/>
    </source>
</evidence>
<dbReference type="PANTHER" id="PTHR33112">
    <property type="entry name" value="DOMAIN PROTEIN, PUTATIVE-RELATED"/>
    <property type="match status" value="1"/>
</dbReference>
<dbReference type="InParanoid" id="A0A409VYP2"/>
<dbReference type="InterPro" id="IPR010730">
    <property type="entry name" value="HET"/>
</dbReference>
<dbReference type="EMBL" id="NHYD01003866">
    <property type="protein sequence ID" value="PPQ71384.1"/>
    <property type="molecule type" value="Genomic_DNA"/>
</dbReference>
<dbReference type="STRING" id="93625.A0A409VYP2"/>
<proteinExistence type="predicted"/>
<dbReference type="Proteomes" id="UP000283269">
    <property type="component" value="Unassembled WGS sequence"/>
</dbReference>
<gene>
    <name evidence="2" type="ORF">CVT25_003229</name>
</gene>